<comment type="caution">
    <text evidence="1">The sequence shown here is derived from an EMBL/GenBank/DDBJ whole genome shotgun (WGS) entry which is preliminary data.</text>
</comment>
<evidence type="ECO:0000313" key="2">
    <source>
        <dbReference type="Proteomes" id="UP001431783"/>
    </source>
</evidence>
<keyword evidence="2" id="KW-1185">Reference proteome</keyword>
<accession>A0AAW1TP21</accession>
<dbReference type="EMBL" id="JARQZJ010000001">
    <property type="protein sequence ID" value="KAK9869510.1"/>
    <property type="molecule type" value="Genomic_DNA"/>
</dbReference>
<dbReference type="AlphaFoldDB" id="A0AAW1TP21"/>
<proteinExistence type="predicted"/>
<name>A0AAW1TP21_9CUCU</name>
<organism evidence="1 2">
    <name type="scientific">Henosepilachna vigintioctopunctata</name>
    <dbReference type="NCBI Taxonomy" id="420089"/>
    <lineage>
        <taxon>Eukaryota</taxon>
        <taxon>Metazoa</taxon>
        <taxon>Ecdysozoa</taxon>
        <taxon>Arthropoda</taxon>
        <taxon>Hexapoda</taxon>
        <taxon>Insecta</taxon>
        <taxon>Pterygota</taxon>
        <taxon>Neoptera</taxon>
        <taxon>Endopterygota</taxon>
        <taxon>Coleoptera</taxon>
        <taxon>Polyphaga</taxon>
        <taxon>Cucujiformia</taxon>
        <taxon>Coccinelloidea</taxon>
        <taxon>Coccinellidae</taxon>
        <taxon>Epilachninae</taxon>
        <taxon>Epilachnini</taxon>
        <taxon>Henosepilachna</taxon>
    </lineage>
</organism>
<gene>
    <name evidence="1" type="ORF">WA026_003263</name>
</gene>
<evidence type="ECO:0000313" key="1">
    <source>
        <dbReference type="EMBL" id="KAK9869510.1"/>
    </source>
</evidence>
<protein>
    <submittedName>
        <fullName evidence="1">Uncharacterized protein</fullName>
    </submittedName>
</protein>
<reference evidence="1 2" key="1">
    <citation type="submission" date="2023-03" db="EMBL/GenBank/DDBJ databases">
        <title>Genome insight into feeding habits of ladybird beetles.</title>
        <authorList>
            <person name="Li H.-S."/>
            <person name="Huang Y.-H."/>
            <person name="Pang H."/>
        </authorList>
    </citation>
    <scope>NUCLEOTIDE SEQUENCE [LARGE SCALE GENOMIC DNA]</scope>
    <source>
        <strain evidence="1">SYSU_2023b</strain>
        <tissue evidence="1">Whole body</tissue>
    </source>
</reference>
<dbReference type="Proteomes" id="UP001431783">
    <property type="component" value="Unassembled WGS sequence"/>
</dbReference>
<sequence>MIVDIPTACIYRMIRKFAEFLANGFLSPRQGPDLPGLCIVGLLKDFPADLPEFAHGNGDFWATSKGVESRQVEDKNYE</sequence>